<keyword evidence="3" id="KW-1185">Reference proteome</keyword>
<evidence type="ECO:0000256" key="1">
    <source>
        <dbReference type="SAM" id="MobiDB-lite"/>
    </source>
</evidence>
<sequence>MGAMDGHGIPVLPVLPVKCCLTRRRGSRTPRSTCSAPSPLPTRCYHCCAAPRPPASQARTLAACQFASSCHPPPLASPSPDHRQPVLPSLCRPIPHDFMAMRPVLSHGRSVPPFPSGLRAEHPPVHWPSPTCQQVPRMRQPPPIPLGNEQVADDFAPWPTVLPATSPPSQHHGSRAPKHPSATQATPPLTRDWHMAAPSVNHRASFCAYPAPILLPCFQPKSAFQLDPLGLGEDVGIYCETAPRFRFGPNITLVRWLVANPPQQLASDVSRLASTTPGT</sequence>
<protein>
    <submittedName>
        <fullName evidence="2">Uncharacterized protein</fullName>
    </submittedName>
</protein>
<proteinExistence type="predicted"/>
<feature type="region of interest" description="Disordered" evidence="1">
    <location>
        <begin position="161"/>
        <end position="189"/>
    </location>
</feature>
<evidence type="ECO:0000313" key="2">
    <source>
        <dbReference type="EMBL" id="PSN62180.1"/>
    </source>
</evidence>
<dbReference type="EMBL" id="KZ678142">
    <property type="protein sequence ID" value="PSN62180.1"/>
    <property type="molecule type" value="Genomic_DNA"/>
</dbReference>
<dbReference type="Proteomes" id="UP000240883">
    <property type="component" value="Unassembled WGS sequence"/>
</dbReference>
<dbReference type="AlphaFoldDB" id="A0A2T2N9Y9"/>
<name>A0A2T2N9Y9_CORCC</name>
<accession>A0A2T2N9Y9</accession>
<gene>
    <name evidence="2" type="ORF">BS50DRAFT_139349</name>
</gene>
<evidence type="ECO:0000313" key="3">
    <source>
        <dbReference type="Proteomes" id="UP000240883"/>
    </source>
</evidence>
<organism evidence="2 3">
    <name type="scientific">Corynespora cassiicola Philippines</name>
    <dbReference type="NCBI Taxonomy" id="1448308"/>
    <lineage>
        <taxon>Eukaryota</taxon>
        <taxon>Fungi</taxon>
        <taxon>Dikarya</taxon>
        <taxon>Ascomycota</taxon>
        <taxon>Pezizomycotina</taxon>
        <taxon>Dothideomycetes</taxon>
        <taxon>Pleosporomycetidae</taxon>
        <taxon>Pleosporales</taxon>
        <taxon>Corynesporascaceae</taxon>
        <taxon>Corynespora</taxon>
    </lineage>
</organism>
<reference evidence="2 3" key="1">
    <citation type="journal article" date="2018" name="Front. Microbiol.">
        <title>Genome-Wide Analysis of Corynespora cassiicola Leaf Fall Disease Putative Effectors.</title>
        <authorList>
            <person name="Lopez D."/>
            <person name="Ribeiro S."/>
            <person name="Label P."/>
            <person name="Fumanal B."/>
            <person name="Venisse J.S."/>
            <person name="Kohler A."/>
            <person name="de Oliveira R.R."/>
            <person name="Labutti K."/>
            <person name="Lipzen A."/>
            <person name="Lail K."/>
            <person name="Bauer D."/>
            <person name="Ohm R.A."/>
            <person name="Barry K.W."/>
            <person name="Spatafora J."/>
            <person name="Grigoriev I.V."/>
            <person name="Martin F.M."/>
            <person name="Pujade-Renaud V."/>
        </authorList>
    </citation>
    <scope>NUCLEOTIDE SEQUENCE [LARGE SCALE GENOMIC DNA]</scope>
    <source>
        <strain evidence="2 3">Philippines</strain>
    </source>
</reference>